<evidence type="ECO:0000256" key="1">
    <source>
        <dbReference type="SAM" id="MobiDB-lite"/>
    </source>
</evidence>
<dbReference type="AlphaFoldDB" id="A0A4Q7KK29"/>
<reference evidence="3 4" key="1">
    <citation type="submission" date="2019-02" db="EMBL/GenBank/DDBJ databases">
        <title>Genomic Encyclopedia of Type Strains, Phase IV (KMG-IV): sequencing the most valuable type-strain genomes for metagenomic binning, comparative biology and taxonomic classification.</title>
        <authorList>
            <person name="Goeker M."/>
        </authorList>
    </citation>
    <scope>NUCLEOTIDE SEQUENCE [LARGE SCALE GENOMIC DNA]</scope>
    <source>
        <strain evidence="3 4">DSM 101727</strain>
    </source>
</reference>
<dbReference type="InterPro" id="IPR053024">
    <property type="entry name" value="Fungal_surface_NADase"/>
</dbReference>
<feature type="compositionally biased region" description="Low complexity" evidence="1">
    <location>
        <begin position="575"/>
        <end position="591"/>
    </location>
</feature>
<dbReference type="EMBL" id="SGWQ01000006">
    <property type="protein sequence ID" value="RZS36909.1"/>
    <property type="molecule type" value="Genomic_DNA"/>
</dbReference>
<dbReference type="Proteomes" id="UP000294257">
    <property type="component" value="Unassembled WGS sequence"/>
</dbReference>
<dbReference type="PANTHER" id="PTHR42059:SF1">
    <property type="entry name" value="TNT DOMAIN-CONTAINING PROTEIN"/>
    <property type="match status" value="1"/>
</dbReference>
<evidence type="ECO:0000313" key="3">
    <source>
        <dbReference type="EMBL" id="RZS36909.1"/>
    </source>
</evidence>
<feature type="compositionally biased region" description="Pro residues" evidence="1">
    <location>
        <begin position="508"/>
        <end position="522"/>
    </location>
</feature>
<evidence type="ECO:0000259" key="2">
    <source>
        <dbReference type="Pfam" id="PF14021"/>
    </source>
</evidence>
<dbReference type="SUPFAM" id="SSF160424">
    <property type="entry name" value="BH3703-like"/>
    <property type="match status" value="1"/>
</dbReference>
<dbReference type="PANTHER" id="PTHR42059">
    <property type="entry name" value="TNT DOMAIN-CONTAINING PROTEIN"/>
    <property type="match status" value="1"/>
</dbReference>
<accession>A0A4Q7KK29</accession>
<name>A0A4Q7KK29_9PSEU</name>
<dbReference type="Pfam" id="PF14021">
    <property type="entry name" value="TNT"/>
    <property type="match status" value="1"/>
</dbReference>
<comment type="caution">
    <text evidence="3">The sequence shown here is derived from an EMBL/GenBank/DDBJ whole genome shotgun (WGS) entry which is preliminary data.</text>
</comment>
<feature type="region of interest" description="Disordered" evidence="1">
    <location>
        <begin position="421"/>
        <end position="604"/>
    </location>
</feature>
<gene>
    <name evidence="3" type="ORF">EV193_106143</name>
</gene>
<feature type="compositionally biased region" description="Pro residues" evidence="1">
    <location>
        <begin position="563"/>
        <end position="574"/>
    </location>
</feature>
<proteinExistence type="predicted"/>
<dbReference type="InterPro" id="IPR036170">
    <property type="entry name" value="YezG-like_sf"/>
</dbReference>
<dbReference type="OrthoDB" id="275232at2"/>
<feature type="region of interest" description="Disordered" evidence="1">
    <location>
        <begin position="315"/>
        <end position="345"/>
    </location>
</feature>
<organism evidence="3 4">
    <name type="scientific">Herbihabitans rhizosphaerae</name>
    <dbReference type="NCBI Taxonomy" id="1872711"/>
    <lineage>
        <taxon>Bacteria</taxon>
        <taxon>Bacillati</taxon>
        <taxon>Actinomycetota</taxon>
        <taxon>Actinomycetes</taxon>
        <taxon>Pseudonocardiales</taxon>
        <taxon>Pseudonocardiaceae</taxon>
        <taxon>Herbihabitans</taxon>
    </lineage>
</organism>
<evidence type="ECO:0000313" key="4">
    <source>
        <dbReference type="Proteomes" id="UP000294257"/>
    </source>
</evidence>
<protein>
    <submittedName>
        <fullName evidence="3">Uncharacterized protein DUF4237</fullName>
    </submittedName>
</protein>
<dbReference type="RefSeq" id="WP_130345534.1">
    <property type="nucleotide sequence ID" value="NZ_SGWQ01000006.1"/>
</dbReference>
<sequence length="709" mass="76668">MAQPTQLNPTDQDALVKQIGLALLRAAPADWEQVTVYYRAVGGHQELTGEMHATHGGGEWPVPQDIARLFARLREGMYREGRGSWFNARYQLDRPSSYNLEYDRDEPVWSAPPPAHAYADELRMFPRSEDNVPDWLMRRLAGLSPERPGPHFRIARVFDGMGPSGRPVFERVPVTDADREELLAYLTNAPIVVPGHGFDIDRLDPDARPTVPVAFQSDGTWIWPAAVEYYLRSYEVPPEPDLVDHIRAQGFRLPQVDEETQTAAARYLSGSEGSAEAGAPVSTGVGSATVVAPVVPAAPPVAPVPVTPPVAPPVVPPGPAPQAATHAPSSPVTSESSARPQVGDGDALGALATKLAELGVPDSAYRIGPPAPRTWTMEQVPDGWRVGWFDSEFVAPAHFEDASDASAFLLGKLLLDKGSPRDAGEPVVAGEPEFEPEPVESTVDSREPVEEEEETVLDEPSARASRTVPARAPVEEPTSRGGGGTLIAPLPDLGGPSGADTVRARRPAAPPPVPLAPPPEPVLPTREQRDPVLPPREQQRDPIVPLDPMPPREHATVETARPAAPPPVQPPPVQSSPAQSPASPQQGAQSQRQEWPIKPMSGEPPLTLFRGKRMSELEADAEIDRFGDQDGNLVYAAGTPFAQRSLVPEWIDRPYRVYRTTRSLEVLTGIAIPWFDQPGGGTAYLLPGPISELVADGFLEEVPDRRRPH</sequence>
<feature type="compositionally biased region" description="Polar residues" evidence="1">
    <location>
        <begin position="327"/>
        <end position="339"/>
    </location>
</feature>
<dbReference type="GO" id="GO:0050135">
    <property type="term" value="F:NADP+ nucleosidase activity"/>
    <property type="evidence" value="ECO:0007669"/>
    <property type="project" value="InterPro"/>
</dbReference>
<keyword evidence="4" id="KW-1185">Reference proteome</keyword>
<feature type="domain" description="TNT" evidence="2">
    <location>
        <begin position="616"/>
        <end position="702"/>
    </location>
</feature>
<dbReference type="InterPro" id="IPR025331">
    <property type="entry name" value="TNT"/>
</dbReference>